<reference evidence="2 3" key="1">
    <citation type="submission" date="2019-03" db="EMBL/GenBank/DDBJ databases">
        <authorList>
            <person name="Douthitt C."/>
            <person name="D'Elia T."/>
            <person name="Bockoras C."/>
            <person name="Boss C."/>
            <person name="Clemons M."/>
            <person name="Green W."/>
            <person name="Harel H."/>
            <person name="Larralde J."/>
            <person name="Lopez M."/>
            <person name="Magana D."/>
            <person name="Miguel M."/>
            <person name="Muschweck L."/>
            <person name="Olivos K."/>
            <person name="Racette D."/>
            <person name="Reynolds M."/>
            <person name="Ru Y."/>
            <person name="Santana M."/>
            <person name="Simon R."/>
            <person name="Smotrilla K."/>
            <person name="Sufficool B."/>
            <person name="Tamayo B."/>
            <person name="Tirado E."/>
            <person name="Vajanyi M."/>
            <person name="Weger M."/>
            <person name="Wehr A."/>
            <person name="Whitaker K."/>
            <person name="Garlena R.A."/>
            <person name="Russell D.A."/>
            <person name="Pope W.H."/>
            <person name="Jacobs-Sera D."/>
            <person name="Hatfull G.F."/>
        </authorList>
    </citation>
    <scope>NUCLEOTIDE SEQUENCE [LARGE SCALE GENOMIC DNA]</scope>
</reference>
<organism evidence="2 3">
    <name type="scientific">Gordonia phage GodonK</name>
    <dbReference type="NCBI Taxonomy" id="2562192"/>
    <lineage>
        <taxon>Viruses</taxon>
        <taxon>Duplodnaviria</taxon>
        <taxon>Heunggongvirae</taxon>
        <taxon>Uroviricota</taxon>
        <taxon>Caudoviricetes</taxon>
        <taxon>Godonkavirus</taxon>
        <taxon>Godonkavirus godonK</taxon>
    </lineage>
</organism>
<keyword evidence="3" id="KW-1185">Reference proteome</keyword>
<dbReference type="KEGG" id="vg:55012873"/>
<evidence type="ECO:0000313" key="3">
    <source>
        <dbReference type="Proteomes" id="UP000297070"/>
    </source>
</evidence>
<name>A0A4D6E210_9CAUD</name>
<dbReference type="EMBL" id="MK620899">
    <property type="protein sequence ID" value="QBZ72656.1"/>
    <property type="molecule type" value="Genomic_DNA"/>
</dbReference>
<proteinExistence type="predicted"/>
<dbReference type="RefSeq" id="YP_009821421.1">
    <property type="nucleotide sequence ID" value="NC_048176.1"/>
</dbReference>
<protein>
    <submittedName>
        <fullName evidence="2">Uncharacterized protein</fullName>
    </submittedName>
</protein>
<dbReference type="Proteomes" id="UP000297070">
    <property type="component" value="Segment"/>
</dbReference>
<feature type="region of interest" description="Disordered" evidence="1">
    <location>
        <begin position="24"/>
        <end position="46"/>
    </location>
</feature>
<evidence type="ECO:0000313" key="2">
    <source>
        <dbReference type="EMBL" id="QBZ72656.1"/>
    </source>
</evidence>
<dbReference type="GeneID" id="55012873"/>
<sequence>MAGIDPCSRRTWTERCATTTTVYSATHTDDKRTGRQTDRLDRIDMT</sequence>
<evidence type="ECO:0000256" key="1">
    <source>
        <dbReference type="SAM" id="MobiDB-lite"/>
    </source>
</evidence>
<gene>
    <name evidence="2" type="primary">37</name>
    <name evidence="2" type="ORF">SEA_GODONK_37</name>
</gene>
<accession>A0A4D6E210</accession>
<feature type="compositionally biased region" description="Basic and acidic residues" evidence="1">
    <location>
        <begin position="27"/>
        <end position="46"/>
    </location>
</feature>